<reference evidence="4 5" key="1">
    <citation type="submission" date="2017-07" db="EMBL/GenBank/DDBJ databases">
        <title>blaIMP-27 on transferable plasmids in Proteus mirabilis and Providencia rettgeri.</title>
        <authorList>
            <person name="Potter R."/>
        </authorList>
    </citation>
    <scope>NUCLEOTIDE SEQUENCE [LARGE SCALE GENOMIC DNA]</scope>
    <source>
        <strain evidence="4 5">PR1</strain>
    </source>
</reference>
<dbReference type="Proteomes" id="UP001159001">
    <property type="component" value="Unassembled WGS sequence"/>
</dbReference>
<dbReference type="EMBL" id="JAOWIN010000004">
    <property type="protein sequence ID" value="MDI9092427.1"/>
    <property type="molecule type" value="Genomic_DNA"/>
</dbReference>
<dbReference type="AlphaFoldDB" id="A0A264VXC5"/>
<dbReference type="STRING" id="587.RB151_012200"/>
<feature type="transmembrane region" description="Helical" evidence="1">
    <location>
        <begin position="12"/>
        <end position="30"/>
    </location>
</feature>
<name>A0A264VXC5_PRORE</name>
<dbReference type="EMBL" id="CAHPSF010000001">
    <property type="protein sequence ID" value="CAB5659803.1"/>
    <property type="molecule type" value="Genomic_DNA"/>
</dbReference>
<evidence type="ECO:0000313" key="3">
    <source>
        <dbReference type="EMBL" id="MDI9092427.1"/>
    </source>
</evidence>
<evidence type="ECO:0000256" key="1">
    <source>
        <dbReference type="SAM" id="Phobius"/>
    </source>
</evidence>
<evidence type="ECO:0000313" key="4">
    <source>
        <dbReference type="EMBL" id="OZS76008.1"/>
    </source>
</evidence>
<gene>
    <name evidence="4" type="ORF">CHI95_02210</name>
    <name evidence="2" type="ORF">GHA_00134</name>
    <name evidence="3" type="ORF">OGX73_07325</name>
</gene>
<comment type="caution">
    <text evidence="4">The sequence shown here is derived from an EMBL/GenBank/DDBJ whole genome shotgun (WGS) entry which is preliminary data.</text>
</comment>
<sequence>MNLINGVLRNKRIYILLIMAFIGGMNHSRADYNPIETLRNIDSYFYENKYGSSIFGRVITDYFYLVMKEKNKTINKTLIDKINYDHALEMLQVLKRKAKKQSTGEKVSHDMTYKEADEIHYLVMLRNKIPEEAWVLGVVFSVLDEKEKEFYWQKIMAASGDRGHELSVIYSLMKVMLEKEKKATKKQKIIINKWYERMSKTLASAKS</sequence>
<accession>A0A264VXC5</accession>
<dbReference type="Proteomes" id="UP000216001">
    <property type="component" value="Unassembled WGS sequence"/>
</dbReference>
<evidence type="ECO:0000313" key="5">
    <source>
        <dbReference type="Proteomes" id="UP000216001"/>
    </source>
</evidence>
<proteinExistence type="predicted"/>
<evidence type="ECO:0000313" key="2">
    <source>
        <dbReference type="EMBL" id="CAB5659803.1"/>
    </source>
</evidence>
<organism evidence="4 5">
    <name type="scientific">Providencia rettgeri</name>
    <dbReference type="NCBI Taxonomy" id="587"/>
    <lineage>
        <taxon>Bacteria</taxon>
        <taxon>Pseudomonadati</taxon>
        <taxon>Pseudomonadota</taxon>
        <taxon>Gammaproteobacteria</taxon>
        <taxon>Enterobacterales</taxon>
        <taxon>Morganellaceae</taxon>
        <taxon>Providencia</taxon>
    </lineage>
</organism>
<protein>
    <submittedName>
        <fullName evidence="4">Uncharacterized protein</fullName>
    </submittedName>
</protein>
<reference evidence="2" key="2">
    <citation type="submission" date="2020-05" db="EMBL/GenBank/DDBJ databases">
        <authorList>
            <person name="Delgado-Blas J."/>
        </authorList>
    </citation>
    <scope>NUCLEOTIDE SEQUENCE</scope>
    <source>
        <strain evidence="2">BB1453</strain>
    </source>
</reference>
<keyword evidence="1" id="KW-0472">Membrane</keyword>
<dbReference type="RefSeq" id="WP_094960630.1">
    <property type="nucleotide sequence ID" value="NZ_ABDWLN020000032.1"/>
</dbReference>
<keyword evidence="1" id="KW-1133">Transmembrane helix</keyword>
<keyword evidence="1" id="KW-0812">Transmembrane</keyword>
<dbReference type="Proteomes" id="UP000834611">
    <property type="component" value="Unassembled WGS sequence"/>
</dbReference>
<dbReference type="EMBL" id="NOWC01000002">
    <property type="protein sequence ID" value="OZS76008.1"/>
    <property type="molecule type" value="Genomic_DNA"/>
</dbReference>
<reference evidence="3" key="3">
    <citation type="submission" date="2022-10" db="EMBL/GenBank/DDBJ databases">
        <title>Bacterial isolates recovered from the One Health project in Brazil.</title>
        <authorList>
            <person name="Valiatti T.B."/>
            <person name="Santos F."/>
            <person name="Cayo R."/>
            <person name="Gales A.C."/>
        </authorList>
    </citation>
    <scope>NUCLEOTIDE SEQUENCE</scope>
    <source>
        <strain evidence="3">PVR188</strain>
    </source>
</reference>